<evidence type="ECO:0000256" key="5">
    <source>
        <dbReference type="PROSITE-ProRule" id="PRU00221"/>
    </source>
</evidence>
<evidence type="ECO:0000256" key="3">
    <source>
        <dbReference type="ARBA" id="ARBA00022737"/>
    </source>
</evidence>
<reference evidence="7" key="1">
    <citation type="submission" date="2022-07" db="EMBL/GenBank/DDBJ databases">
        <title>Draft genome sequence of Zalerion maritima ATCC 34329, a (micro)plastics degrading marine fungus.</title>
        <authorList>
            <person name="Paco A."/>
            <person name="Goncalves M.F.M."/>
            <person name="Rocha-Santos T.A.P."/>
            <person name="Alves A."/>
        </authorList>
    </citation>
    <scope>NUCLEOTIDE SEQUENCE</scope>
    <source>
        <strain evidence="7">ATCC 34329</strain>
    </source>
</reference>
<dbReference type="InterPro" id="IPR015943">
    <property type="entry name" value="WD40/YVTN_repeat-like_dom_sf"/>
</dbReference>
<proteinExistence type="predicted"/>
<dbReference type="PANTHER" id="PTHR22846">
    <property type="entry name" value="WD40 REPEAT PROTEIN"/>
    <property type="match status" value="1"/>
</dbReference>
<comment type="subcellular location">
    <subcellularLocation>
        <location evidence="1">Nucleus</location>
    </subcellularLocation>
</comment>
<dbReference type="SUPFAM" id="SSF50978">
    <property type="entry name" value="WD40 repeat-like"/>
    <property type="match status" value="1"/>
</dbReference>
<dbReference type="InterPro" id="IPR006594">
    <property type="entry name" value="LisH"/>
</dbReference>
<organism evidence="7 8">
    <name type="scientific">Zalerion maritima</name>
    <dbReference type="NCBI Taxonomy" id="339359"/>
    <lineage>
        <taxon>Eukaryota</taxon>
        <taxon>Fungi</taxon>
        <taxon>Dikarya</taxon>
        <taxon>Ascomycota</taxon>
        <taxon>Pezizomycotina</taxon>
        <taxon>Sordariomycetes</taxon>
        <taxon>Lulworthiomycetidae</taxon>
        <taxon>Lulworthiales</taxon>
        <taxon>Lulworthiaceae</taxon>
        <taxon>Zalerion</taxon>
    </lineage>
</organism>
<dbReference type="GO" id="GO:0006357">
    <property type="term" value="P:regulation of transcription by RNA polymerase II"/>
    <property type="evidence" value="ECO:0007669"/>
    <property type="project" value="TreeGrafter"/>
</dbReference>
<dbReference type="PROSITE" id="PS50082">
    <property type="entry name" value="WD_REPEATS_2"/>
    <property type="match status" value="1"/>
</dbReference>
<evidence type="ECO:0000256" key="1">
    <source>
        <dbReference type="ARBA" id="ARBA00004123"/>
    </source>
</evidence>
<accession>A0AAD5WNG5</accession>
<dbReference type="Gene3D" id="1.20.960.30">
    <property type="match status" value="1"/>
</dbReference>
<comment type="caution">
    <text evidence="7">The sequence shown here is derived from an EMBL/GenBank/DDBJ whole genome shotgun (WGS) entry which is preliminary data.</text>
</comment>
<dbReference type="Pfam" id="PF00400">
    <property type="entry name" value="WD40"/>
    <property type="match status" value="1"/>
</dbReference>
<dbReference type="PANTHER" id="PTHR22846:SF2">
    <property type="entry name" value="F-BOX-LIKE_WD REPEAT-CONTAINING PROTEIN EBI"/>
    <property type="match status" value="1"/>
</dbReference>
<dbReference type="GO" id="GO:0034967">
    <property type="term" value="C:Set3 complex"/>
    <property type="evidence" value="ECO:0007669"/>
    <property type="project" value="TreeGrafter"/>
</dbReference>
<sequence length="614" mass="68161">MVDVERLDSDRVMFLIWRFLLESNYRESAAKLQKEWQVAQPHRDFDWARFVKTHALVSLLQRGLQHQAYEREFLAGEVSQDSAADVSEERIPFGVFGRLVTEPAPTYDEDDEEDEDEDEEDFEIMDDADHEIHRKRPGNDRRRSSPAKRQRLINGYVNGVADAATTMDVDQVGENGNGHAYPSPLEGEQAPTPIPRTDGPAVSTQADAVRNLTDETTFLQLSNEDPSEETATNLPLVMHCSWNPQDPTLLAAAGSDTLARVWTISPPSPHEHVAAHVNPASELLLANRNIPHNADVTAMAWNHEGGQIAIATQFDGRAKVTVYDLNSAVIRDWDLPEPPVIKMKWNTEDTFILTISPDIKGALISVFPINDDKPEPPSHFLQHDLEKEPPDVAWCTETDFVVCGGNMLRSLHYADGRIAVSRKYETREDDEFCHIRYDAVLKLVATGSEKGEIDIWQHDGQRQTIKAHQGPVTSLAWQPSQEGVDSPGLVASAGEDGIIAIWDARRPDAKPVYSMSVGCPVVALSFTPDGTFIAAATTQGVLVYKVGDTVLPFARWSRMPHPGWLSPKAATEGPEEDIHLLCWDSNGHKLAYGVNSRLAVINFITSPPSEAIEL</sequence>
<feature type="compositionally biased region" description="Acidic residues" evidence="6">
    <location>
        <begin position="107"/>
        <end position="129"/>
    </location>
</feature>
<evidence type="ECO:0000313" key="7">
    <source>
        <dbReference type="EMBL" id="KAJ2895528.1"/>
    </source>
</evidence>
<dbReference type="InterPro" id="IPR001680">
    <property type="entry name" value="WD40_rpt"/>
</dbReference>
<dbReference type="EMBL" id="JAKWBI020000396">
    <property type="protein sequence ID" value="KAJ2895528.1"/>
    <property type="molecule type" value="Genomic_DNA"/>
</dbReference>
<keyword evidence="3" id="KW-0677">Repeat</keyword>
<dbReference type="PROSITE" id="PS50896">
    <property type="entry name" value="LISH"/>
    <property type="match status" value="1"/>
</dbReference>
<dbReference type="PROSITE" id="PS50294">
    <property type="entry name" value="WD_REPEATS_REGION"/>
    <property type="match status" value="1"/>
</dbReference>
<dbReference type="InterPro" id="IPR036322">
    <property type="entry name" value="WD40_repeat_dom_sf"/>
</dbReference>
<feature type="repeat" description="WD" evidence="5">
    <location>
        <begin position="465"/>
        <end position="503"/>
    </location>
</feature>
<keyword evidence="2 5" id="KW-0853">WD repeat</keyword>
<evidence type="ECO:0000256" key="6">
    <source>
        <dbReference type="SAM" id="MobiDB-lite"/>
    </source>
</evidence>
<dbReference type="AlphaFoldDB" id="A0AAD5WNG5"/>
<feature type="region of interest" description="Disordered" evidence="6">
    <location>
        <begin position="102"/>
        <end position="154"/>
    </location>
</feature>
<evidence type="ECO:0000256" key="2">
    <source>
        <dbReference type="ARBA" id="ARBA00022574"/>
    </source>
</evidence>
<dbReference type="InterPro" id="IPR045183">
    <property type="entry name" value="Ebi-like"/>
</dbReference>
<dbReference type="Gene3D" id="2.130.10.10">
    <property type="entry name" value="YVTN repeat-like/Quinoprotein amine dehydrogenase"/>
    <property type="match status" value="1"/>
</dbReference>
<name>A0AAD5WNG5_9PEZI</name>
<keyword evidence="4" id="KW-0539">Nucleus</keyword>
<dbReference type="Pfam" id="PF08513">
    <property type="entry name" value="LisH"/>
    <property type="match status" value="1"/>
</dbReference>
<dbReference type="GO" id="GO:0003714">
    <property type="term" value="F:transcription corepressor activity"/>
    <property type="evidence" value="ECO:0007669"/>
    <property type="project" value="InterPro"/>
</dbReference>
<gene>
    <name evidence="7" type="ORF">MKZ38_006378</name>
</gene>
<keyword evidence="8" id="KW-1185">Reference proteome</keyword>
<protein>
    <submittedName>
        <fullName evidence="7">WD domain-containing protein</fullName>
    </submittedName>
</protein>
<dbReference type="Proteomes" id="UP001201980">
    <property type="component" value="Unassembled WGS sequence"/>
</dbReference>
<evidence type="ECO:0000256" key="4">
    <source>
        <dbReference type="ARBA" id="ARBA00023242"/>
    </source>
</evidence>
<dbReference type="SMART" id="SM00320">
    <property type="entry name" value="WD40"/>
    <property type="match status" value="5"/>
</dbReference>
<evidence type="ECO:0000313" key="8">
    <source>
        <dbReference type="Proteomes" id="UP001201980"/>
    </source>
</evidence>